<name>A0A117NFX2_PICGL</name>
<proteinExistence type="predicted"/>
<protein>
    <submittedName>
        <fullName evidence="1">Uncharacterized protein</fullName>
    </submittedName>
</protein>
<geneLocation type="mitochondrion" evidence="1"/>
<gene>
    <name evidence="1" type="ORF">ABT39_MTgene2199</name>
</gene>
<sequence>MPLTVRYKIGTVGRISCQLSGSGNQLSQVPMPRKLSGSLFKLSLIPMPLTYRFPPRPF</sequence>
<reference evidence="1" key="1">
    <citation type="journal article" date="2015" name="Genome Biol. Evol.">
        <title>Organellar Genomes of White Spruce (Picea glauca): Assembly and Annotation.</title>
        <authorList>
            <person name="Jackman S.D."/>
            <person name="Warren R.L."/>
            <person name="Gibb E.A."/>
            <person name="Vandervalk B.P."/>
            <person name="Mohamadi H."/>
            <person name="Chu J."/>
            <person name="Raymond A."/>
            <person name="Pleasance S."/>
            <person name="Coope R."/>
            <person name="Wildung M.R."/>
            <person name="Ritland C.E."/>
            <person name="Bousquet J."/>
            <person name="Jones S.J."/>
            <person name="Bohlmann J."/>
            <person name="Birol I."/>
        </authorList>
    </citation>
    <scope>NUCLEOTIDE SEQUENCE [LARGE SCALE GENOMIC DNA]</scope>
    <source>
        <tissue evidence="1">Flushing bud</tissue>
    </source>
</reference>
<dbReference type="EMBL" id="LKAM01000015">
    <property type="protein sequence ID" value="KUM45845.1"/>
    <property type="molecule type" value="Genomic_DNA"/>
</dbReference>
<accession>A0A117NFX2</accession>
<keyword evidence="1" id="KW-0496">Mitochondrion</keyword>
<evidence type="ECO:0000313" key="1">
    <source>
        <dbReference type="EMBL" id="KUM45845.1"/>
    </source>
</evidence>
<comment type="caution">
    <text evidence="1">The sequence shown here is derived from an EMBL/GenBank/DDBJ whole genome shotgun (WGS) entry which is preliminary data.</text>
</comment>
<organism evidence="1">
    <name type="scientific">Picea glauca</name>
    <name type="common">White spruce</name>
    <name type="synonym">Pinus glauca</name>
    <dbReference type="NCBI Taxonomy" id="3330"/>
    <lineage>
        <taxon>Eukaryota</taxon>
        <taxon>Viridiplantae</taxon>
        <taxon>Streptophyta</taxon>
        <taxon>Embryophyta</taxon>
        <taxon>Tracheophyta</taxon>
        <taxon>Spermatophyta</taxon>
        <taxon>Pinopsida</taxon>
        <taxon>Pinidae</taxon>
        <taxon>Conifers I</taxon>
        <taxon>Pinales</taxon>
        <taxon>Pinaceae</taxon>
        <taxon>Picea</taxon>
    </lineage>
</organism>
<dbReference type="AlphaFoldDB" id="A0A117NFX2"/>